<dbReference type="AlphaFoldDB" id="A0A0A8XNK2"/>
<feature type="chain" id="PRO_5002044444" evidence="1">
    <location>
        <begin position="22"/>
        <end position="54"/>
    </location>
</feature>
<dbReference type="EMBL" id="GBRH01282934">
    <property type="protein sequence ID" value="JAD14961.1"/>
    <property type="molecule type" value="Transcribed_RNA"/>
</dbReference>
<accession>A0A0A8XNK2</accession>
<reference evidence="2" key="2">
    <citation type="journal article" date="2015" name="Data Brief">
        <title>Shoot transcriptome of the giant reed, Arundo donax.</title>
        <authorList>
            <person name="Barrero R.A."/>
            <person name="Guerrero F.D."/>
            <person name="Moolhuijzen P."/>
            <person name="Goolsby J.A."/>
            <person name="Tidwell J."/>
            <person name="Bellgard S.E."/>
            <person name="Bellgard M.I."/>
        </authorList>
    </citation>
    <scope>NUCLEOTIDE SEQUENCE</scope>
    <source>
        <tissue evidence="2">Shoot tissue taken approximately 20 cm above the soil surface</tissue>
    </source>
</reference>
<protein>
    <submittedName>
        <fullName evidence="2">Uncharacterized protein</fullName>
    </submittedName>
</protein>
<evidence type="ECO:0000313" key="2">
    <source>
        <dbReference type="EMBL" id="JAD14961.1"/>
    </source>
</evidence>
<proteinExistence type="predicted"/>
<feature type="signal peptide" evidence="1">
    <location>
        <begin position="1"/>
        <end position="21"/>
    </location>
</feature>
<sequence>MDYLSVYLVFCLLCFITPIQASSFEIWLLCYFLSCIIMLFQDLISRDQQKKSEV</sequence>
<evidence type="ECO:0000256" key="1">
    <source>
        <dbReference type="SAM" id="SignalP"/>
    </source>
</evidence>
<reference evidence="2" key="1">
    <citation type="submission" date="2014-09" db="EMBL/GenBank/DDBJ databases">
        <authorList>
            <person name="Magalhaes I.L.F."/>
            <person name="Oliveira U."/>
            <person name="Santos F.R."/>
            <person name="Vidigal T.H.D.A."/>
            <person name="Brescovit A.D."/>
            <person name="Santos A.J."/>
        </authorList>
    </citation>
    <scope>NUCLEOTIDE SEQUENCE</scope>
    <source>
        <tissue evidence="2">Shoot tissue taken approximately 20 cm above the soil surface</tissue>
    </source>
</reference>
<name>A0A0A8XNK2_ARUDO</name>
<organism evidence="2">
    <name type="scientific">Arundo donax</name>
    <name type="common">Giant reed</name>
    <name type="synonym">Donax arundinaceus</name>
    <dbReference type="NCBI Taxonomy" id="35708"/>
    <lineage>
        <taxon>Eukaryota</taxon>
        <taxon>Viridiplantae</taxon>
        <taxon>Streptophyta</taxon>
        <taxon>Embryophyta</taxon>
        <taxon>Tracheophyta</taxon>
        <taxon>Spermatophyta</taxon>
        <taxon>Magnoliopsida</taxon>
        <taxon>Liliopsida</taxon>
        <taxon>Poales</taxon>
        <taxon>Poaceae</taxon>
        <taxon>PACMAD clade</taxon>
        <taxon>Arundinoideae</taxon>
        <taxon>Arundineae</taxon>
        <taxon>Arundo</taxon>
    </lineage>
</organism>
<keyword evidence="1" id="KW-0732">Signal</keyword>